<dbReference type="InterPro" id="IPR041698">
    <property type="entry name" value="Methyltransf_25"/>
</dbReference>
<dbReference type="PANTHER" id="PTHR43861">
    <property type="entry name" value="TRANS-ACONITATE 2-METHYLTRANSFERASE-RELATED"/>
    <property type="match status" value="1"/>
</dbReference>
<protein>
    <submittedName>
        <fullName evidence="4">Putative methyltransferase</fullName>
        <ecNumber evidence="4">2.1.1.-</ecNumber>
    </submittedName>
</protein>
<keyword evidence="5" id="KW-1185">Reference proteome</keyword>
<name>A0A221K3C9_9RHOB</name>
<organism evidence="4 5">
    <name type="scientific">Pseudosulfitobacter pseudonitzschiae</name>
    <dbReference type="NCBI Taxonomy" id="1402135"/>
    <lineage>
        <taxon>Bacteria</taxon>
        <taxon>Pseudomonadati</taxon>
        <taxon>Pseudomonadota</taxon>
        <taxon>Alphaproteobacteria</taxon>
        <taxon>Rhodobacterales</taxon>
        <taxon>Roseobacteraceae</taxon>
        <taxon>Pseudosulfitobacter</taxon>
    </lineage>
</organism>
<evidence type="ECO:0000259" key="3">
    <source>
        <dbReference type="Pfam" id="PF13649"/>
    </source>
</evidence>
<dbReference type="SUPFAM" id="SSF53335">
    <property type="entry name" value="S-adenosyl-L-methionine-dependent methyltransferases"/>
    <property type="match status" value="1"/>
</dbReference>
<evidence type="ECO:0000313" key="4">
    <source>
        <dbReference type="EMBL" id="ASM73475.1"/>
    </source>
</evidence>
<keyword evidence="2 4" id="KW-0808">Transferase</keyword>
<evidence type="ECO:0000313" key="5">
    <source>
        <dbReference type="Proteomes" id="UP000199754"/>
    </source>
</evidence>
<dbReference type="Gene3D" id="3.40.50.150">
    <property type="entry name" value="Vaccinia Virus protein VP39"/>
    <property type="match status" value="1"/>
</dbReference>
<dbReference type="GO" id="GO:0008168">
    <property type="term" value="F:methyltransferase activity"/>
    <property type="evidence" value="ECO:0007669"/>
    <property type="project" value="UniProtKB-KW"/>
</dbReference>
<dbReference type="AlphaFoldDB" id="A0A221K3C9"/>
<dbReference type="OrthoDB" id="9804312at2"/>
<sequence length="191" mass="20493">MSDKATLEVYAAQAANYAAMTDHKDPQLTDFMAALGRGRILDLGCGPGRAAGRMARAGFDVVAMDAVPEMVVMAAQHSGVTAQLGTFEDINGHYDGIWANFSLLHAPRADMPRHLAAIKTALRSGGLFHIGMKLGTGAARDSIGRLYTYYPEDELTELLTQAGFVIDARAHGRDKGLDGTYANWLCLRAHG</sequence>
<dbReference type="KEGG" id="spse:SULPSESMR1_02680"/>
<dbReference type="Pfam" id="PF13649">
    <property type="entry name" value="Methyltransf_25"/>
    <property type="match status" value="1"/>
</dbReference>
<dbReference type="Proteomes" id="UP000199754">
    <property type="component" value="Chromosome"/>
</dbReference>
<proteinExistence type="predicted"/>
<keyword evidence="1 4" id="KW-0489">Methyltransferase</keyword>
<evidence type="ECO:0000256" key="1">
    <source>
        <dbReference type="ARBA" id="ARBA00022603"/>
    </source>
</evidence>
<dbReference type="STRING" id="1402135.SAMN05444149_103165"/>
<feature type="domain" description="Methyltransferase" evidence="3">
    <location>
        <begin position="40"/>
        <end position="126"/>
    </location>
</feature>
<accession>A0A221K3C9</accession>
<dbReference type="EC" id="2.1.1.-" evidence="4"/>
<reference evidence="4 5" key="1">
    <citation type="submission" date="2017-07" db="EMBL/GenBank/DDBJ databases">
        <title>Genome Sequence of Sulfitobacter pseudonitzschiae Strain SMR1 Isolated from a culture of the Diatom Skeletonema marinoi.</title>
        <authorList>
            <person name="Topel M."/>
            <person name="Pinder M.I.M."/>
            <person name="Johansson O.N."/>
            <person name="Kourtchenko O."/>
            <person name="Godhe A."/>
            <person name="Clarke A.K."/>
        </authorList>
    </citation>
    <scope>NUCLEOTIDE SEQUENCE [LARGE SCALE GENOMIC DNA]</scope>
    <source>
        <strain evidence="4 5">SMR1</strain>
    </source>
</reference>
<dbReference type="RefSeq" id="WP_089421249.1">
    <property type="nucleotide sequence ID" value="NZ_CP022415.1"/>
</dbReference>
<dbReference type="EMBL" id="CP022415">
    <property type="protein sequence ID" value="ASM73475.1"/>
    <property type="molecule type" value="Genomic_DNA"/>
</dbReference>
<dbReference type="InterPro" id="IPR029063">
    <property type="entry name" value="SAM-dependent_MTases_sf"/>
</dbReference>
<evidence type="ECO:0000256" key="2">
    <source>
        <dbReference type="ARBA" id="ARBA00022679"/>
    </source>
</evidence>
<dbReference type="PANTHER" id="PTHR43861:SF1">
    <property type="entry name" value="TRANS-ACONITATE 2-METHYLTRANSFERASE"/>
    <property type="match status" value="1"/>
</dbReference>
<dbReference type="GO" id="GO:0032259">
    <property type="term" value="P:methylation"/>
    <property type="evidence" value="ECO:0007669"/>
    <property type="project" value="UniProtKB-KW"/>
</dbReference>
<gene>
    <name evidence="4" type="ORF">SULPSESMR1_02680</name>
</gene>
<dbReference type="CDD" id="cd02440">
    <property type="entry name" value="AdoMet_MTases"/>
    <property type="match status" value="1"/>
</dbReference>